<accession>A0AAJ5YV65</accession>
<name>A0AAJ5YV65_9BASI</name>
<protein>
    <submittedName>
        <fullName evidence="1">Uncharacterized protein</fullName>
    </submittedName>
</protein>
<dbReference type="GO" id="GO:0005794">
    <property type="term" value="C:Golgi apparatus"/>
    <property type="evidence" value="ECO:0007669"/>
    <property type="project" value="TreeGrafter"/>
</dbReference>
<proteinExistence type="predicted"/>
<dbReference type="PANTHER" id="PTHR17985:SF8">
    <property type="entry name" value="TRANSPORT AND GOLGI ORGANIZATION PROTEIN 2 HOMOLOG"/>
    <property type="match status" value="1"/>
</dbReference>
<evidence type="ECO:0000313" key="2">
    <source>
        <dbReference type="Proteomes" id="UP001219567"/>
    </source>
</evidence>
<dbReference type="Pfam" id="PF05742">
    <property type="entry name" value="TANGO2"/>
    <property type="match status" value="1"/>
</dbReference>
<gene>
    <name evidence="1" type="ORF">MYAM1_003729</name>
</gene>
<dbReference type="InterPro" id="IPR008551">
    <property type="entry name" value="TANGO2"/>
</dbReference>
<evidence type="ECO:0000313" key="1">
    <source>
        <dbReference type="EMBL" id="WFD00970.1"/>
    </source>
</evidence>
<sequence length="223" mass="25472">MGFLEMYASKQADSNDVQAYLNQVSQEPNQYNGFNLVIGSTKDQQDTVLGYFTNRCDDRFSGNLLQNTHQKSCKGIYGLSNSTFSTPWPKIDRAERLMQDILQKKTDLDGILEGMFEMLLDSSGPIRSREDMQRTIHVEPFLLPSQANGVQLGVIGSKHSSWYGTRTSTVLMISRHAPRRAVFVERDVYGCIEPQNEHTQPTLLDFGQQSIRANHERRYEWSL</sequence>
<dbReference type="Proteomes" id="UP001219567">
    <property type="component" value="Chromosome 7"/>
</dbReference>
<keyword evidence="2" id="KW-1185">Reference proteome</keyword>
<reference evidence="1 2" key="1">
    <citation type="submission" date="2023-03" db="EMBL/GenBank/DDBJ databases">
        <title>Mating type loci evolution in Malassezia.</title>
        <authorList>
            <person name="Coelho M.A."/>
        </authorList>
    </citation>
    <scope>NUCLEOTIDE SEQUENCE [LARGE SCALE GENOMIC DNA]</scope>
    <source>
        <strain evidence="1 2">CBS 9725</strain>
    </source>
</reference>
<dbReference type="GO" id="GO:0007030">
    <property type="term" value="P:Golgi organization"/>
    <property type="evidence" value="ECO:0007669"/>
    <property type="project" value="TreeGrafter"/>
</dbReference>
<organism evidence="1 2">
    <name type="scientific">Malassezia yamatoensis</name>
    <dbReference type="NCBI Taxonomy" id="253288"/>
    <lineage>
        <taxon>Eukaryota</taxon>
        <taxon>Fungi</taxon>
        <taxon>Dikarya</taxon>
        <taxon>Basidiomycota</taxon>
        <taxon>Ustilaginomycotina</taxon>
        <taxon>Malasseziomycetes</taxon>
        <taxon>Malasseziales</taxon>
        <taxon>Malasseziaceae</taxon>
        <taxon>Malassezia</taxon>
    </lineage>
</organism>
<dbReference type="EMBL" id="CP119949">
    <property type="protein sequence ID" value="WFD00970.1"/>
    <property type="molecule type" value="Genomic_DNA"/>
</dbReference>
<dbReference type="AlphaFoldDB" id="A0AAJ5YV65"/>
<dbReference type="GO" id="GO:0009306">
    <property type="term" value="P:protein secretion"/>
    <property type="evidence" value="ECO:0007669"/>
    <property type="project" value="TreeGrafter"/>
</dbReference>
<dbReference type="PANTHER" id="PTHR17985">
    <property type="entry name" value="SER/THR-RICH PROTEIN T10 IN DGCR REGION"/>
    <property type="match status" value="1"/>
</dbReference>